<dbReference type="OrthoDB" id="9814290at2"/>
<evidence type="ECO:0000256" key="6">
    <source>
        <dbReference type="SAM" id="Phobius"/>
    </source>
</evidence>
<dbReference type="AlphaFoldDB" id="A0A7V1I454"/>
<proteinExistence type="predicted"/>
<evidence type="ECO:0000313" key="9">
    <source>
        <dbReference type="EMBL" id="HEB74056.1"/>
    </source>
</evidence>
<keyword evidence="2 6" id="KW-0812">Transmembrane</keyword>
<dbReference type="RefSeq" id="WP_066060066.1">
    <property type="nucleotide sequence ID" value="NZ_CP013015.1"/>
</dbReference>
<feature type="transmembrane region" description="Helical" evidence="6">
    <location>
        <begin position="178"/>
        <end position="204"/>
    </location>
</feature>
<dbReference type="PANTHER" id="PTHR30071">
    <property type="entry name" value="HEME EXPORTER PROTEIN C"/>
    <property type="match status" value="1"/>
</dbReference>
<keyword evidence="3" id="KW-0201">Cytochrome c-type biogenesis</keyword>
<keyword evidence="5 6" id="KW-0472">Membrane</keyword>
<feature type="transmembrane region" description="Helical" evidence="6">
    <location>
        <begin position="63"/>
        <end position="83"/>
    </location>
</feature>
<dbReference type="InterPro" id="IPR045062">
    <property type="entry name" value="Cyt_c_biogenesis_CcsA/CcmC"/>
</dbReference>
<evidence type="ECO:0000256" key="2">
    <source>
        <dbReference type="ARBA" id="ARBA00022692"/>
    </source>
</evidence>
<keyword evidence="10" id="KW-1185">Reference proteome</keyword>
<dbReference type="InterPro" id="IPR017562">
    <property type="entry name" value="Cyt_c_biogenesis_CcsA"/>
</dbReference>
<dbReference type="GO" id="GO:0017004">
    <property type="term" value="P:cytochrome complex assembly"/>
    <property type="evidence" value="ECO:0007669"/>
    <property type="project" value="UniProtKB-KW"/>
</dbReference>
<dbReference type="Proteomes" id="UP000886268">
    <property type="component" value="Unassembled WGS sequence"/>
</dbReference>
<keyword evidence="4 6" id="KW-1133">Transmembrane helix</keyword>
<evidence type="ECO:0000313" key="8">
    <source>
        <dbReference type="EMBL" id="AMM39823.1"/>
    </source>
</evidence>
<dbReference type="InterPro" id="IPR002541">
    <property type="entry name" value="Cyt_c_assembly"/>
</dbReference>
<comment type="subcellular location">
    <subcellularLocation>
        <location evidence="1">Membrane</location>
        <topology evidence="1">Multi-pass membrane protein</topology>
    </subcellularLocation>
</comment>
<dbReference type="GO" id="GO:0020037">
    <property type="term" value="F:heme binding"/>
    <property type="evidence" value="ECO:0007669"/>
    <property type="project" value="InterPro"/>
</dbReference>
<gene>
    <name evidence="9" type="primary">ccsB</name>
    <name evidence="9" type="ORF">ENJ03_02410</name>
    <name evidence="8" type="ORF">HS1_000016</name>
</gene>
<feature type="transmembrane region" description="Helical" evidence="6">
    <location>
        <begin position="242"/>
        <end position="264"/>
    </location>
</feature>
<dbReference type="Pfam" id="PF01578">
    <property type="entry name" value="Cytochrom_C_asm"/>
    <property type="match status" value="1"/>
</dbReference>
<feature type="transmembrane region" description="Helical" evidence="6">
    <location>
        <begin position="90"/>
        <end position="110"/>
    </location>
</feature>
<reference evidence="8 10" key="1">
    <citation type="submission" date="2015-10" db="EMBL/GenBank/DDBJ databases">
        <title>Candidatus Desulfofervidus auxilii, a hydrogenotrophic sulfate-reducing bacterium involved in the thermophilic anaerobic oxidation of methane.</title>
        <authorList>
            <person name="Krukenberg V."/>
            <person name="Richter M."/>
            <person name="Wegener G."/>
        </authorList>
    </citation>
    <scope>NUCLEOTIDE SEQUENCE [LARGE SCALE GENOMIC DNA]</scope>
    <source>
        <strain evidence="8 10">HS1</strain>
    </source>
</reference>
<dbReference type="GO" id="GO:0005886">
    <property type="term" value="C:plasma membrane"/>
    <property type="evidence" value="ECO:0007669"/>
    <property type="project" value="TreeGrafter"/>
</dbReference>
<name>A0A7V1I454_DESA2</name>
<dbReference type="KEGG" id="daw:HS1_000016"/>
<feature type="transmembrane region" description="Helical" evidence="6">
    <location>
        <begin position="6"/>
        <end position="25"/>
    </location>
</feature>
<feature type="transmembrane region" description="Helical" evidence="6">
    <location>
        <begin position="216"/>
        <end position="235"/>
    </location>
</feature>
<evidence type="ECO:0000256" key="5">
    <source>
        <dbReference type="ARBA" id="ARBA00023136"/>
    </source>
</evidence>
<protein>
    <submittedName>
        <fullName evidence="9">C-type cytochrome biogenesis protein CcsB</fullName>
    </submittedName>
    <submittedName>
        <fullName evidence="8">Cytochrome c-type biogenesis protein CcsA</fullName>
    </submittedName>
</protein>
<organism evidence="9">
    <name type="scientific">Desulfofervidus auxilii</name>
    <dbReference type="NCBI Taxonomy" id="1621989"/>
    <lineage>
        <taxon>Bacteria</taxon>
        <taxon>Pseudomonadati</taxon>
        <taxon>Thermodesulfobacteriota</taxon>
        <taxon>Candidatus Desulfofervidia</taxon>
        <taxon>Candidatus Desulfofervidales</taxon>
        <taxon>Candidatus Desulfofervidaceae</taxon>
        <taxon>Candidatus Desulfofervidus</taxon>
    </lineage>
</organism>
<evidence type="ECO:0000313" key="10">
    <source>
        <dbReference type="Proteomes" id="UP000070560"/>
    </source>
</evidence>
<dbReference type="PANTHER" id="PTHR30071:SF1">
    <property type="entry name" value="CYTOCHROME B_B6 PROTEIN-RELATED"/>
    <property type="match status" value="1"/>
</dbReference>
<feature type="transmembrane region" description="Helical" evidence="6">
    <location>
        <begin position="130"/>
        <end position="152"/>
    </location>
</feature>
<reference evidence="9" key="2">
    <citation type="journal article" date="2020" name="mSystems">
        <title>Genome- and Community-Level Interaction Insights into Carbon Utilization and Element Cycling Functions of Hydrothermarchaeota in Hydrothermal Sediment.</title>
        <authorList>
            <person name="Zhou Z."/>
            <person name="Liu Y."/>
            <person name="Xu W."/>
            <person name="Pan J."/>
            <person name="Luo Z.H."/>
            <person name="Li M."/>
        </authorList>
    </citation>
    <scope>NUCLEOTIDE SEQUENCE [LARGE SCALE GENOMIC DNA]</scope>
    <source>
        <strain evidence="9">HyVt-45</strain>
    </source>
</reference>
<sequence>MDIFFYQLALIGYIISMGGFFVSLFSPKPKIQQLSTFLFTGGFLAHTVGFICNWVQLGHFPVIAMKGSISFMAWLLALVYLILFFRFGLGVLGAFFNPLILVLMFLSRIIPGVTSPPRPIFRSLWLNLHIVFSLLGDALLAVAFCAGVIYLLQEKQIKQKKITEISGRLPSLSFLDTLNYHALIVGFIMLTIGLVIGAVYAQWVRGSFWNWDAKEIWSVLTWLVYAILLHERLAIGWRGRRAAWLSIIGFGFLIFTFLGVNYFLKTYHSFR</sequence>
<feature type="domain" description="Cytochrome c assembly protein" evidence="7">
    <location>
        <begin position="65"/>
        <end position="268"/>
    </location>
</feature>
<dbReference type="EMBL" id="CP013015">
    <property type="protein sequence ID" value="AMM39823.1"/>
    <property type="molecule type" value="Genomic_DNA"/>
</dbReference>
<evidence type="ECO:0000256" key="3">
    <source>
        <dbReference type="ARBA" id="ARBA00022748"/>
    </source>
</evidence>
<evidence type="ECO:0000256" key="1">
    <source>
        <dbReference type="ARBA" id="ARBA00004141"/>
    </source>
</evidence>
<evidence type="ECO:0000256" key="4">
    <source>
        <dbReference type="ARBA" id="ARBA00022989"/>
    </source>
</evidence>
<feature type="transmembrane region" description="Helical" evidence="6">
    <location>
        <begin position="37"/>
        <end position="57"/>
    </location>
</feature>
<dbReference type="Proteomes" id="UP000070560">
    <property type="component" value="Chromosome"/>
</dbReference>
<dbReference type="NCBIfam" id="TIGR03144">
    <property type="entry name" value="cytochr_II_ccsB"/>
    <property type="match status" value="1"/>
</dbReference>
<accession>A0A7V1I454</accession>
<dbReference type="EMBL" id="DRKW01000138">
    <property type="protein sequence ID" value="HEB74056.1"/>
    <property type="molecule type" value="Genomic_DNA"/>
</dbReference>
<evidence type="ECO:0000259" key="7">
    <source>
        <dbReference type="Pfam" id="PF01578"/>
    </source>
</evidence>